<keyword evidence="1" id="KW-1133">Transmembrane helix</keyword>
<feature type="compositionally biased region" description="Acidic residues" evidence="2">
    <location>
        <begin position="298"/>
        <end position="308"/>
    </location>
</feature>
<evidence type="ECO:0000256" key="2">
    <source>
        <dbReference type="SAM" id="MobiDB-lite"/>
    </source>
</evidence>
<accession>A0A383ULD8</accession>
<dbReference type="GO" id="GO:0016020">
    <property type="term" value="C:membrane"/>
    <property type="evidence" value="ECO:0007669"/>
    <property type="project" value="UniProtKB-SubCell"/>
</dbReference>
<organism evidence="3 4">
    <name type="scientific">Blumeria hordei</name>
    <name type="common">Barley powdery mildew</name>
    <name type="synonym">Blumeria graminis f. sp. hordei</name>
    <dbReference type="NCBI Taxonomy" id="2867405"/>
    <lineage>
        <taxon>Eukaryota</taxon>
        <taxon>Fungi</taxon>
        <taxon>Dikarya</taxon>
        <taxon>Ascomycota</taxon>
        <taxon>Pezizomycotina</taxon>
        <taxon>Leotiomycetes</taxon>
        <taxon>Erysiphales</taxon>
        <taxon>Erysiphaceae</taxon>
        <taxon>Blumeria</taxon>
    </lineage>
</organism>
<feature type="compositionally biased region" description="Basic and acidic residues" evidence="2">
    <location>
        <begin position="250"/>
        <end position="261"/>
    </location>
</feature>
<keyword evidence="1" id="KW-0472">Membrane</keyword>
<dbReference type="PANTHER" id="PTHR12300">
    <property type="entry name" value="HVA22-LIKE PROTEINS"/>
    <property type="match status" value="1"/>
</dbReference>
<protein>
    <recommendedName>
        <fullName evidence="1">Protein YOP1</fullName>
    </recommendedName>
</protein>
<sequence length="360" mass="40691">MFDIIARLLSSVPSFLFPVFASYKALNTSDPEILTPWLMYWVVLACALFIESWTAFILAWIPFYSWIRLACLLYLILPQTQGAKFIYVVYVHPFLQRNELAIDEFISSTHDRVKGTGIEYCKQAVEIIKRNIFGAPQKQPTPPSSPTDPRYANYAQNLMAKFRIRPENSLRPTDFDFSSITTSTDFRGIFTSAVTAATSRELFQNSSRNRSHSGISESPNISCAERLSFISTQRERLIALLSELEKEAATLQEHPKSHSKAEYTSQTLRGSIPNDEDESKKISINSTTQLSKSRSEADFEQIEAESATEELHPQPENSRKNSWLPWGWRNNVEKPHSSTPGQLSMSAKSEENPATSVSSS</sequence>
<evidence type="ECO:0000256" key="1">
    <source>
        <dbReference type="RuleBase" id="RU362006"/>
    </source>
</evidence>
<feature type="compositionally biased region" description="Polar residues" evidence="2">
    <location>
        <begin position="282"/>
        <end position="292"/>
    </location>
</feature>
<evidence type="ECO:0000313" key="3">
    <source>
        <dbReference type="EMBL" id="SZF00385.1"/>
    </source>
</evidence>
<dbReference type="Proteomes" id="UP000275772">
    <property type="component" value="Unassembled WGS sequence"/>
</dbReference>
<comment type="similarity">
    <text evidence="1">Belongs to the DP1 family.</text>
</comment>
<gene>
    <name evidence="3" type="ORF">BLGHR1_11122</name>
</gene>
<dbReference type="AlphaFoldDB" id="A0A383ULD8"/>
<keyword evidence="1" id="KW-0812">Transmembrane</keyword>
<dbReference type="Pfam" id="PF03134">
    <property type="entry name" value="TB2_DP1_HVA22"/>
    <property type="match status" value="1"/>
</dbReference>
<name>A0A383ULD8_BLUHO</name>
<dbReference type="PANTHER" id="PTHR12300:SF177">
    <property type="entry name" value="PROTEIN YOP1"/>
    <property type="match status" value="1"/>
</dbReference>
<feature type="transmembrane region" description="Helical" evidence="1">
    <location>
        <begin position="37"/>
        <end position="60"/>
    </location>
</feature>
<feature type="region of interest" description="Disordered" evidence="2">
    <location>
        <begin position="250"/>
        <end position="360"/>
    </location>
</feature>
<dbReference type="VEuPathDB" id="FungiDB:BLGHR1_11122"/>
<evidence type="ECO:0000313" key="4">
    <source>
        <dbReference type="Proteomes" id="UP000275772"/>
    </source>
</evidence>
<feature type="compositionally biased region" description="Basic and acidic residues" evidence="2">
    <location>
        <begin position="309"/>
        <end position="319"/>
    </location>
</feature>
<dbReference type="EMBL" id="UNSH01000009">
    <property type="protein sequence ID" value="SZF00385.1"/>
    <property type="molecule type" value="Genomic_DNA"/>
</dbReference>
<reference evidence="3 4" key="1">
    <citation type="submission" date="2017-11" db="EMBL/GenBank/DDBJ databases">
        <authorList>
            <person name="Kracher B."/>
        </authorList>
    </citation>
    <scope>NUCLEOTIDE SEQUENCE [LARGE SCALE GENOMIC DNA]</scope>
    <source>
        <strain evidence="3 4">RACE1</strain>
    </source>
</reference>
<dbReference type="InterPro" id="IPR004345">
    <property type="entry name" value="TB2_DP1_HVA22"/>
</dbReference>
<feature type="compositionally biased region" description="Polar residues" evidence="2">
    <location>
        <begin position="337"/>
        <end position="360"/>
    </location>
</feature>
<comment type="subcellular location">
    <subcellularLocation>
        <location evidence="1">Membrane</location>
        <topology evidence="1">Multi-pass membrane protein</topology>
    </subcellularLocation>
</comment>
<comment type="caution">
    <text evidence="1">Lacks conserved residue(s) required for the propagation of feature annotation.</text>
</comment>
<proteinExistence type="inferred from homology"/>